<name>A0A0F9H250_9ZZZZ</name>
<evidence type="ECO:0008006" key="2">
    <source>
        <dbReference type="Google" id="ProtNLM"/>
    </source>
</evidence>
<sequence length="118" mass="14317">MTRQKKRFNSLKSPQLRKIRTNLRGLFRQDFEDHYNRLSDQMRSLSYDNTLCYEEKEKAIQKLDQESKTLKRAYHHSVLGCRVCGRRDLDLIFNPILNNWYCKGCYEFNQECLKDLYP</sequence>
<evidence type="ECO:0000313" key="1">
    <source>
        <dbReference type="EMBL" id="KKM05125.1"/>
    </source>
</evidence>
<proteinExistence type="predicted"/>
<dbReference type="EMBL" id="LAZR01016295">
    <property type="protein sequence ID" value="KKM05125.1"/>
    <property type="molecule type" value="Genomic_DNA"/>
</dbReference>
<organism evidence="1">
    <name type="scientific">marine sediment metagenome</name>
    <dbReference type="NCBI Taxonomy" id="412755"/>
    <lineage>
        <taxon>unclassified sequences</taxon>
        <taxon>metagenomes</taxon>
        <taxon>ecological metagenomes</taxon>
    </lineage>
</organism>
<comment type="caution">
    <text evidence="1">The sequence shown here is derived from an EMBL/GenBank/DDBJ whole genome shotgun (WGS) entry which is preliminary data.</text>
</comment>
<protein>
    <recommendedName>
        <fullName evidence="2">DksA C4-type domain-containing protein</fullName>
    </recommendedName>
</protein>
<accession>A0A0F9H250</accession>
<gene>
    <name evidence="1" type="ORF">LCGC14_1757290</name>
</gene>
<dbReference type="AlphaFoldDB" id="A0A0F9H250"/>
<reference evidence="1" key="1">
    <citation type="journal article" date="2015" name="Nature">
        <title>Complex archaea that bridge the gap between prokaryotes and eukaryotes.</title>
        <authorList>
            <person name="Spang A."/>
            <person name="Saw J.H."/>
            <person name="Jorgensen S.L."/>
            <person name="Zaremba-Niedzwiedzka K."/>
            <person name="Martijn J."/>
            <person name="Lind A.E."/>
            <person name="van Eijk R."/>
            <person name="Schleper C."/>
            <person name="Guy L."/>
            <person name="Ettema T.J."/>
        </authorList>
    </citation>
    <scope>NUCLEOTIDE SEQUENCE</scope>
</reference>